<accession>A0A829PSY2</accession>
<protein>
    <submittedName>
        <fullName evidence="3">RNA methyltransferase, RsmD family</fullName>
        <ecNumber evidence="3">2.1.1.-</ecNumber>
    </submittedName>
</protein>
<dbReference type="GO" id="GO:0008168">
    <property type="term" value="F:methyltransferase activity"/>
    <property type="evidence" value="ECO:0007669"/>
    <property type="project" value="UniProtKB-KW"/>
</dbReference>
<dbReference type="CDD" id="cd02440">
    <property type="entry name" value="AdoMet_MTases"/>
    <property type="match status" value="1"/>
</dbReference>
<dbReference type="GO" id="GO:0003676">
    <property type="term" value="F:nucleic acid binding"/>
    <property type="evidence" value="ECO:0007669"/>
    <property type="project" value="InterPro"/>
</dbReference>
<dbReference type="PIRSF" id="PIRSF004553">
    <property type="entry name" value="CHP00095"/>
    <property type="match status" value="1"/>
</dbReference>
<dbReference type="PANTHER" id="PTHR43542:SF1">
    <property type="entry name" value="METHYLTRANSFERASE"/>
    <property type="match status" value="1"/>
</dbReference>
<evidence type="ECO:0000313" key="3">
    <source>
        <dbReference type="EMBL" id="ETZ90319.1"/>
    </source>
</evidence>
<proteinExistence type="predicted"/>
<keyword evidence="1 3" id="KW-0489">Methyltransferase</keyword>
<dbReference type="GO" id="GO:0031167">
    <property type="term" value="P:rRNA methylation"/>
    <property type="evidence" value="ECO:0007669"/>
    <property type="project" value="InterPro"/>
</dbReference>
<evidence type="ECO:0000256" key="1">
    <source>
        <dbReference type="ARBA" id="ARBA00022603"/>
    </source>
</evidence>
<dbReference type="PANTHER" id="PTHR43542">
    <property type="entry name" value="METHYLTRANSFERASE"/>
    <property type="match status" value="1"/>
</dbReference>
<sequence>MREALFSMLEARLDFEGIAVLDLFAGSGALGLEALSRGAQHVTFVESNAAASRVISANIATVGLPGAVLRQCPVSTFLSMSPEGAYDLVLADPPYSVSAEEVSALLSRLTDHWVTDEALVVLERDASGPEAVWPDGWELTSRRYGGTRLELGSL</sequence>
<reference evidence="3 4" key="1">
    <citation type="submission" date="2014-01" db="EMBL/GenBank/DDBJ databases">
        <authorList>
            <person name="Zelazny A."/>
            <person name="Olivier K."/>
            <person name="Sampaio E.P."/>
            <person name="Holland S.M."/>
            <person name="Tallon L.J."/>
            <person name="Sadzewicz L.K."/>
            <person name="Sengamalay N."/>
            <person name="Fraser C.M."/>
            <person name="Hine E."/>
            <person name="Shefchek K.A."/>
            <person name="Das S.P."/>
            <person name="Shallom S.J."/>
            <person name="Agrawal S."/>
            <person name="Tettelin H."/>
        </authorList>
    </citation>
    <scope>NUCLEOTIDE SEQUENCE [LARGE SCALE GENOMIC DNA]</scope>
    <source>
        <strain evidence="3 4">MAB_030201_1075</strain>
    </source>
</reference>
<dbReference type="Pfam" id="PF03602">
    <property type="entry name" value="Cons_hypoth95"/>
    <property type="match status" value="1"/>
</dbReference>
<keyword evidence="2 3" id="KW-0808">Transferase</keyword>
<dbReference type="InterPro" id="IPR002052">
    <property type="entry name" value="DNA_methylase_N6_adenine_CS"/>
</dbReference>
<comment type="caution">
    <text evidence="3">The sequence shown here is derived from an EMBL/GenBank/DDBJ whole genome shotgun (WGS) entry which is preliminary data.</text>
</comment>
<evidence type="ECO:0000313" key="4">
    <source>
        <dbReference type="Proteomes" id="UP000019854"/>
    </source>
</evidence>
<evidence type="ECO:0000256" key="2">
    <source>
        <dbReference type="ARBA" id="ARBA00022679"/>
    </source>
</evidence>
<dbReference type="SUPFAM" id="SSF53335">
    <property type="entry name" value="S-adenosyl-L-methionine-dependent methyltransferases"/>
    <property type="match status" value="1"/>
</dbReference>
<dbReference type="Proteomes" id="UP000019854">
    <property type="component" value="Unassembled WGS sequence"/>
</dbReference>
<organism evidence="3 4">
    <name type="scientific">Mycobacteroides abscessus MAB_030201_1075</name>
    <dbReference type="NCBI Taxonomy" id="1335410"/>
    <lineage>
        <taxon>Bacteria</taxon>
        <taxon>Bacillati</taxon>
        <taxon>Actinomycetota</taxon>
        <taxon>Actinomycetes</taxon>
        <taxon>Mycobacteriales</taxon>
        <taxon>Mycobacteriaceae</taxon>
        <taxon>Mycobacteroides</taxon>
        <taxon>Mycobacteroides abscessus</taxon>
    </lineage>
</organism>
<dbReference type="EC" id="2.1.1.-" evidence="3"/>
<gene>
    <name evidence="3" type="ORF">L829_3901</name>
</gene>
<dbReference type="InterPro" id="IPR029063">
    <property type="entry name" value="SAM-dependent_MTases_sf"/>
</dbReference>
<dbReference type="PROSITE" id="PS00092">
    <property type="entry name" value="N6_MTASE"/>
    <property type="match status" value="1"/>
</dbReference>
<dbReference type="Gene3D" id="3.40.50.150">
    <property type="entry name" value="Vaccinia Virus protein VP39"/>
    <property type="match status" value="1"/>
</dbReference>
<dbReference type="InterPro" id="IPR004398">
    <property type="entry name" value="RNA_MeTrfase_RsmD"/>
</dbReference>
<dbReference type="AlphaFoldDB" id="A0A829PSY2"/>
<name>A0A829PSY2_9MYCO</name>
<dbReference type="EMBL" id="JAOX01000001">
    <property type="protein sequence ID" value="ETZ90319.1"/>
    <property type="molecule type" value="Genomic_DNA"/>
</dbReference>